<dbReference type="PANTHER" id="PTHR32089:SF112">
    <property type="entry name" value="LYSOZYME-LIKE PROTEIN-RELATED"/>
    <property type="match status" value="1"/>
</dbReference>
<dbReference type="GO" id="GO:0016020">
    <property type="term" value="C:membrane"/>
    <property type="evidence" value="ECO:0007669"/>
    <property type="project" value="InterPro"/>
</dbReference>
<dbReference type="Pfam" id="PF00015">
    <property type="entry name" value="MCPsignal"/>
    <property type="match status" value="1"/>
</dbReference>
<dbReference type="EMBL" id="BLAB01000001">
    <property type="protein sequence ID" value="GER93267.1"/>
    <property type="molecule type" value="Genomic_DNA"/>
</dbReference>
<dbReference type="PRINTS" id="PR00260">
    <property type="entry name" value="CHEMTRNSDUCR"/>
</dbReference>
<evidence type="ECO:0000256" key="2">
    <source>
        <dbReference type="ARBA" id="ARBA00029447"/>
    </source>
</evidence>
<gene>
    <name evidence="6" type="ORF">A45J_1003</name>
</gene>
<keyword evidence="1" id="KW-0807">Transducer</keyword>
<dbReference type="SUPFAM" id="SSF58104">
    <property type="entry name" value="Methyl-accepting chemotaxis protein (MCP) signaling domain"/>
    <property type="match status" value="1"/>
</dbReference>
<dbReference type="InterPro" id="IPR004089">
    <property type="entry name" value="MCPsignal_dom"/>
</dbReference>
<dbReference type="AlphaFoldDB" id="A0A5J4L3A3"/>
<evidence type="ECO:0000256" key="3">
    <source>
        <dbReference type="SAM" id="Phobius"/>
    </source>
</evidence>
<keyword evidence="3" id="KW-0472">Membrane</keyword>
<comment type="similarity">
    <text evidence="2">Belongs to the methyl-accepting chemotaxis (MCP) protein family.</text>
</comment>
<keyword evidence="3" id="KW-1133">Transmembrane helix</keyword>
<proteinExistence type="inferred from homology"/>
<feature type="domain" description="HAMP" evidence="5">
    <location>
        <begin position="109"/>
        <end position="160"/>
    </location>
</feature>
<evidence type="ECO:0000259" key="4">
    <source>
        <dbReference type="PROSITE" id="PS50111"/>
    </source>
</evidence>
<comment type="caution">
    <text evidence="6">The sequence shown here is derived from an EMBL/GenBank/DDBJ whole genome shotgun (WGS) entry which is preliminary data.</text>
</comment>
<dbReference type="SMART" id="SM00304">
    <property type="entry name" value="HAMP"/>
    <property type="match status" value="1"/>
</dbReference>
<dbReference type="InterPro" id="IPR004090">
    <property type="entry name" value="Chemotax_Me-accpt_rcpt"/>
</dbReference>
<dbReference type="PANTHER" id="PTHR32089">
    <property type="entry name" value="METHYL-ACCEPTING CHEMOTAXIS PROTEIN MCPB"/>
    <property type="match status" value="1"/>
</dbReference>
<dbReference type="GO" id="GO:0006935">
    <property type="term" value="P:chemotaxis"/>
    <property type="evidence" value="ECO:0007669"/>
    <property type="project" value="InterPro"/>
</dbReference>
<dbReference type="PROSITE" id="PS50111">
    <property type="entry name" value="CHEMOTAXIS_TRANSDUC_2"/>
    <property type="match status" value="1"/>
</dbReference>
<reference evidence="6" key="1">
    <citation type="submission" date="2019-10" db="EMBL/GenBank/DDBJ databases">
        <title>Metagenomic sequencing of thiosulfate-disproportionating enrichment culture.</title>
        <authorList>
            <person name="Umezawa K."/>
            <person name="Kojima H."/>
            <person name="Fukui M."/>
        </authorList>
    </citation>
    <scope>NUCLEOTIDE SEQUENCE</scope>
    <source>
        <strain evidence="6">45J</strain>
    </source>
</reference>
<keyword evidence="3" id="KW-0812">Transmembrane</keyword>
<evidence type="ECO:0000259" key="5">
    <source>
        <dbReference type="PROSITE" id="PS50885"/>
    </source>
</evidence>
<dbReference type="InterPro" id="IPR003660">
    <property type="entry name" value="HAMP_dom"/>
</dbReference>
<feature type="transmembrane region" description="Helical" evidence="3">
    <location>
        <begin position="84"/>
        <end position="103"/>
    </location>
</feature>
<evidence type="ECO:0000313" key="6">
    <source>
        <dbReference type="EMBL" id="GER93267.1"/>
    </source>
</evidence>
<dbReference type="Gene3D" id="1.10.287.950">
    <property type="entry name" value="Methyl-accepting chemotaxis protein"/>
    <property type="match status" value="1"/>
</dbReference>
<dbReference type="GO" id="GO:0004888">
    <property type="term" value="F:transmembrane signaling receptor activity"/>
    <property type="evidence" value="ECO:0007669"/>
    <property type="project" value="InterPro"/>
</dbReference>
<dbReference type="GO" id="GO:0007165">
    <property type="term" value="P:signal transduction"/>
    <property type="evidence" value="ECO:0007669"/>
    <property type="project" value="UniProtKB-KW"/>
</dbReference>
<protein>
    <submittedName>
        <fullName evidence="6">Methyl-accepting chemotaxis protein</fullName>
    </submittedName>
</protein>
<organism evidence="6">
    <name type="scientific">hot springs metagenome</name>
    <dbReference type="NCBI Taxonomy" id="433727"/>
    <lineage>
        <taxon>unclassified sequences</taxon>
        <taxon>metagenomes</taxon>
        <taxon>ecological metagenomes</taxon>
    </lineage>
</organism>
<feature type="domain" description="Methyl-accepting transducer" evidence="4">
    <location>
        <begin position="165"/>
        <end position="401"/>
    </location>
</feature>
<dbReference type="PROSITE" id="PS50885">
    <property type="entry name" value="HAMP"/>
    <property type="match status" value="1"/>
</dbReference>
<sequence length="440" mass="48488">MQSFLRQMFDIRESLKSQILFFVIVPIIVISTVHAYLTISEIKTNNEMWVTAFKEFQSENIRSVDINAKALVQTEKAKKEISHFIVKHLIISTLILVIAVFFIKHYSDKFISRPARDISAAIEGFDNDLTIRIPETTHNEIGKLSVWFNGFIAYLHSVIKRISDTAIRLNSYASEISASVEQQAAVASEQSAAVAEITSTMEELSASSSQIAEHSKSVVDIATKTWEDTKNGATAVETVIMKMQEIQADNQQSIEEIVNLGRKSKEITKIMELINKIADQTKLIAFNAALEASSAGEAGKRFGVVAVEIRRLADSVMESTREIEAKINEIQDAIDRLVIVSEKGSKGIQEGMEHSSEAAQTLFAIVDAAQETTNAAKQISLSTQQQKTASDQVLAALREIATGASQTAGSVNQISQACVDLARLSRDMKEIIDSFKVEAE</sequence>
<accession>A0A5J4L3A3</accession>
<name>A0A5J4L3A3_9ZZZZ</name>
<dbReference type="CDD" id="cd06225">
    <property type="entry name" value="HAMP"/>
    <property type="match status" value="1"/>
</dbReference>
<dbReference type="SMART" id="SM00283">
    <property type="entry name" value="MA"/>
    <property type="match status" value="1"/>
</dbReference>
<feature type="transmembrane region" description="Helical" evidence="3">
    <location>
        <begin position="20"/>
        <end position="39"/>
    </location>
</feature>
<evidence type="ECO:0000256" key="1">
    <source>
        <dbReference type="ARBA" id="ARBA00023224"/>
    </source>
</evidence>